<protein>
    <submittedName>
        <fullName evidence="1">Uncharacterized protein</fullName>
    </submittedName>
</protein>
<accession>A0A6V7HCT9</accession>
<gene>
    <name evidence="1" type="ORF">MHI_LOCUS787367</name>
</gene>
<evidence type="ECO:0000313" key="2">
    <source>
        <dbReference type="Proteomes" id="UP000752696"/>
    </source>
</evidence>
<dbReference type="Proteomes" id="UP000752696">
    <property type="component" value="Unassembled WGS sequence"/>
</dbReference>
<keyword evidence="2" id="KW-1185">Reference proteome</keyword>
<dbReference type="EMBL" id="CAJDYZ010010657">
    <property type="protein sequence ID" value="CAD1478275.1"/>
    <property type="molecule type" value="Genomic_DNA"/>
</dbReference>
<name>A0A6V7HCT9_9HYME</name>
<proteinExistence type="predicted"/>
<sequence length="87" mass="9846">SGLSMNDVQRVRPTIQKDLFPILVRFRQYNSVLSSDIEKIYWQILGPMKDASGSVASKARQTHIHISIKYCNIWNSISSYLSNTGAT</sequence>
<feature type="non-terminal residue" evidence="1">
    <location>
        <position position="1"/>
    </location>
</feature>
<comment type="caution">
    <text evidence="1">The sequence shown here is derived from an EMBL/GenBank/DDBJ whole genome shotgun (WGS) entry which is preliminary data.</text>
</comment>
<reference evidence="1" key="1">
    <citation type="submission" date="2020-07" db="EMBL/GenBank/DDBJ databases">
        <authorList>
            <person name="Nazaruddin N."/>
        </authorList>
    </citation>
    <scope>NUCLEOTIDE SEQUENCE</scope>
</reference>
<organism evidence="1 2">
    <name type="scientific">Heterotrigona itama</name>
    <dbReference type="NCBI Taxonomy" id="395501"/>
    <lineage>
        <taxon>Eukaryota</taxon>
        <taxon>Metazoa</taxon>
        <taxon>Ecdysozoa</taxon>
        <taxon>Arthropoda</taxon>
        <taxon>Hexapoda</taxon>
        <taxon>Insecta</taxon>
        <taxon>Pterygota</taxon>
        <taxon>Neoptera</taxon>
        <taxon>Endopterygota</taxon>
        <taxon>Hymenoptera</taxon>
        <taxon>Apocrita</taxon>
        <taxon>Aculeata</taxon>
        <taxon>Apoidea</taxon>
        <taxon>Anthophila</taxon>
        <taxon>Apidae</taxon>
        <taxon>Heterotrigona</taxon>
    </lineage>
</organism>
<dbReference type="OrthoDB" id="7695494at2759"/>
<evidence type="ECO:0000313" key="1">
    <source>
        <dbReference type="EMBL" id="CAD1478275.1"/>
    </source>
</evidence>
<dbReference type="AlphaFoldDB" id="A0A6V7HCT9"/>